<dbReference type="Pfam" id="PF17881">
    <property type="entry name" value="TseB"/>
    <property type="match status" value="1"/>
</dbReference>
<evidence type="ECO:0000259" key="2">
    <source>
        <dbReference type="Pfam" id="PF17881"/>
    </source>
</evidence>
<dbReference type="Pfam" id="PF03413">
    <property type="entry name" value="PepSY"/>
    <property type="match status" value="1"/>
</dbReference>
<evidence type="ECO:0000259" key="1">
    <source>
        <dbReference type="Pfam" id="PF03413"/>
    </source>
</evidence>
<dbReference type="SUPFAM" id="SSF54403">
    <property type="entry name" value="Cystatin/monellin"/>
    <property type="match status" value="2"/>
</dbReference>
<dbReference type="Gene3D" id="3.10.450.40">
    <property type="match status" value="2"/>
</dbReference>
<organism evidence="3 4">
    <name type="scientific">Niallia nealsonii</name>
    <dbReference type="NCBI Taxonomy" id="115979"/>
    <lineage>
        <taxon>Bacteria</taxon>
        <taxon>Bacillati</taxon>
        <taxon>Bacillota</taxon>
        <taxon>Bacilli</taxon>
        <taxon>Bacillales</taxon>
        <taxon>Bacillaceae</taxon>
        <taxon>Niallia</taxon>
    </lineage>
</organism>
<dbReference type="AlphaFoldDB" id="A0A2N0Z3L7"/>
<accession>A0A2N0Z3L7</accession>
<dbReference type="InterPro" id="IPR041401">
    <property type="entry name" value="TseB-like_dom"/>
</dbReference>
<dbReference type="InterPro" id="IPR046350">
    <property type="entry name" value="Cystatin_sf"/>
</dbReference>
<dbReference type="InterPro" id="IPR025711">
    <property type="entry name" value="PepSY"/>
</dbReference>
<proteinExistence type="predicted"/>
<name>A0A2N0Z3L7_9BACI</name>
<dbReference type="RefSeq" id="WP_101176762.1">
    <property type="nucleotide sequence ID" value="NZ_PISE01000016.1"/>
</dbReference>
<feature type="domain" description="Cell wall elongation regulator TseB-like" evidence="2">
    <location>
        <begin position="36"/>
        <end position="80"/>
    </location>
</feature>
<evidence type="ECO:0000313" key="4">
    <source>
        <dbReference type="Proteomes" id="UP000233375"/>
    </source>
</evidence>
<reference evidence="3 4" key="1">
    <citation type="journal article" date="2003" name="Int. J. Syst. Evol. Microbiol.">
        <title>Bacillus nealsonii sp. nov., isolated from a spacecraft-assembly facility, whose spores are gamma-radiation resistant.</title>
        <authorList>
            <person name="Venkateswaran K."/>
            <person name="Kempf M."/>
            <person name="Chen F."/>
            <person name="Satomi M."/>
            <person name="Nicholson W."/>
            <person name="Kern R."/>
        </authorList>
    </citation>
    <scope>NUCLEOTIDE SEQUENCE [LARGE SCALE GENOMIC DNA]</scope>
    <source>
        <strain evidence="3 4">FO-92</strain>
    </source>
</reference>
<feature type="domain" description="PepSY" evidence="1">
    <location>
        <begin position="95"/>
        <end position="151"/>
    </location>
</feature>
<keyword evidence="4" id="KW-1185">Reference proteome</keyword>
<sequence length="157" mass="17933">MKKWIWIVSLACLIILGFALNLYLDAVKPVKTAQEKAAEIAEEKANVKSINNFTLFHGTDTYYIVEGKNSKKENVIVWINEKNNNIIVKKKQEGISKKDAINALLDKRSPSVINTVRLGMVQGIPAWEIYTHSEDDLINYYYLDFETGEILLNIENI</sequence>
<dbReference type="EMBL" id="PISE01000016">
    <property type="protein sequence ID" value="PKG24100.1"/>
    <property type="molecule type" value="Genomic_DNA"/>
</dbReference>
<evidence type="ECO:0000313" key="3">
    <source>
        <dbReference type="EMBL" id="PKG24100.1"/>
    </source>
</evidence>
<dbReference type="Proteomes" id="UP000233375">
    <property type="component" value="Unassembled WGS sequence"/>
</dbReference>
<dbReference type="OrthoDB" id="2381181at2"/>
<comment type="caution">
    <text evidence="3">The sequence shown here is derived from an EMBL/GenBank/DDBJ whole genome shotgun (WGS) entry which is preliminary data.</text>
</comment>
<protein>
    <submittedName>
        <fullName evidence="3">Peptidase</fullName>
    </submittedName>
</protein>
<gene>
    <name evidence="3" type="ORF">CWS01_08505</name>
</gene>